<dbReference type="EMBL" id="RPFW01000002">
    <property type="protein sequence ID" value="TVZ05675.1"/>
    <property type="molecule type" value="Genomic_DNA"/>
</dbReference>
<feature type="transmembrane region" description="Helical" evidence="6">
    <location>
        <begin position="417"/>
        <end position="437"/>
    </location>
</feature>
<feature type="transmembrane region" description="Helical" evidence="6">
    <location>
        <begin position="171"/>
        <end position="189"/>
    </location>
</feature>
<dbReference type="GO" id="GO:0022857">
    <property type="term" value="F:transmembrane transporter activity"/>
    <property type="evidence" value="ECO:0007669"/>
    <property type="project" value="InterPro"/>
</dbReference>
<dbReference type="PANTHER" id="PTHR42770">
    <property type="entry name" value="AMINO ACID TRANSPORTER-RELATED"/>
    <property type="match status" value="1"/>
</dbReference>
<evidence type="ECO:0000256" key="1">
    <source>
        <dbReference type="ARBA" id="ARBA00004651"/>
    </source>
</evidence>
<dbReference type="GO" id="GO:0005886">
    <property type="term" value="C:plasma membrane"/>
    <property type="evidence" value="ECO:0007669"/>
    <property type="project" value="UniProtKB-SubCell"/>
</dbReference>
<evidence type="ECO:0000256" key="3">
    <source>
        <dbReference type="ARBA" id="ARBA00022692"/>
    </source>
</evidence>
<dbReference type="AlphaFoldDB" id="A0A6P2C5A1"/>
<dbReference type="Pfam" id="PF13520">
    <property type="entry name" value="AA_permease_2"/>
    <property type="match status" value="1"/>
</dbReference>
<keyword evidence="2" id="KW-1003">Cell membrane</keyword>
<gene>
    <name evidence="7" type="ORF">EAS64_14360</name>
</gene>
<feature type="transmembrane region" description="Helical" evidence="6">
    <location>
        <begin position="290"/>
        <end position="314"/>
    </location>
</feature>
<dbReference type="PIRSF" id="PIRSF006060">
    <property type="entry name" value="AA_transporter"/>
    <property type="match status" value="1"/>
</dbReference>
<evidence type="ECO:0000256" key="4">
    <source>
        <dbReference type="ARBA" id="ARBA00022989"/>
    </source>
</evidence>
<feature type="transmembrane region" description="Helical" evidence="6">
    <location>
        <begin position="106"/>
        <end position="129"/>
    </location>
</feature>
<dbReference type="InterPro" id="IPR050367">
    <property type="entry name" value="APC_superfamily"/>
</dbReference>
<evidence type="ECO:0000313" key="8">
    <source>
        <dbReference type="Proteomes" id="UP000460272"/>
    </source>
</evidence>
<comment type="subcellular location">
    <subcellularLocation>
        <location evidence="1">Cell membrane</location>
        <topology evidence="1">Multi-pass membrane protein</topology>
    </subcellularLocation>
</comment>
<evidence type="ECO:0000256" key="2">
    <source>
        <dbReference type="ARBA" id="ARBA00022475"/>
    </source>
</evidence>
<keyword evidence="3 6" id="KW-0812">Transmembrane</keyword>
<sequence>MSEAAVPFSETKAPEAPDRLNRGALRLVDISASTMANIGPAYSFYFGAGFLFLTAGVAAPLTIIVAGIAIALLGNTLSEFSRAHPSTGGFISYVGKTFGGTSAVTTALLCGAGYIVAISSVLAICGGYISMVLQYYFNWNVPWVIFSVIFTAGAMYMMFRGVAVSTKLAGLFFGFEMLVLIVVSVAAIIKNGGHLSAVPFEPSHITNGFTGLAAGFPLAVYLFIGWENSAALAEETGNPRRNVPRAVFLSIALMVTGYVLYAYATATDFKYNVTALSGAAIPFINVSHNIAAWLSLFAWIAGITSTLGVLISAVNSQARLIFNAGREGLLPRWLGQVHPVRRTPVNAIIAFVTIATAIIAVWALLHLIGGDSGSMSALNFFVESSTMGTILVLVVYFLSNLALPFYYRRYRPQEFNVVKHAVLPVLGMIAIGVPVYYLVKPGQPSPYDWFPYAALGVVIVSVAYAYFLSRRDPGLGERVGSIVADE</sequence>
<protein>
    <submittedName>
        <fullName evidence="7">APC family permease</fullName>
    </submittedName>
</protein>
<keyword evidence="8" id="KW-1185">Reference proteome</keyword>
<dbReference type="RefSeq" id="WP_145853376.1">
    <property type="nucleotide sequence ID" value="NZ_RPFW01000002.1"/>
</dbReference>
<dbReference type="InterPro" id="IPR002293">
    <property type="entry name" value="AA/rel_permease1"/>
</dbReference>
<feature type="transmembrane region" description="Helical" evidence="6">
    <location>
        <begin position="246"/>
        <end position="264"/>
    </location>
</feature>
<evidence type="ECO:0000256" key="5">
    <source>
        <dbReference type="ARBA" id="ARBA00023136"/>
    </source>
</evidence>
<keyword evidence="5 6" id="KW-0472">Membrane</keyword>
<dbReference type="Proteomes" id="UP000460272">
    <property type="component" value="Unassembled WGS sequence"/>
</dbReference>
<evidence type="ECO:0000313" key="7">
    <source>
        <dbReference type="EMBL" id="TVZ05675.1"/>
    </source>
</evidence>
<comment type="caution">
    <text evidence="7">The sequence shown here is derived from an EMBL/GenBank/DDBJ whole genome shotgun (WGS) entry which is preliminary data.</text>
</comment>
<evidence type="ECO:0000256" key="6">
    <source>
        <dbReference type="SAM" id="Phobius"/>
    </source>
</evidence>
<organism evidence="7 8">
    <name type="scientific">Trebonia kvetii</name>
    <dbReference type="NCBI Taxonomy" id="2480626"/>
    <lineage>
        <taxon>Bacteria</taxon>
        <taxon>Bacillati</taxon>
        <taxon>Actinomycetota</taxon>
        <taxon>Actinomycetes</taxon>
        <taxon>Streptosporangiales</taxon>
        <taxon>Treboniaceae</taxon>
        <taxon>Trebonia</taxon>
    </lineage>
</organism>
<feature type="transmembrane region" description="Helical" evidence="6">
    <location>
        <begin position="449"/>
        <end position="468"/>
    </location>
</feature>
<dbReference type="PANTHER" id="PTHR42770:SF7">
    <property type="entry name" value="MEMBRANE PROTEIN"/>
    <property type="match status" value="1"/>
</dbReference>
<feature type="transmembrane region" description="Helical" evidence="6">
    <location>
        <begin position="209"/>
        <end position="226"/>
    </location>
</feature>
<feature type="transmembrane region" description="Helical" evidence="6">
    <location>
        <begin position="385"/>
        <end position="405"/>
    </location>
</feature>
<dbReference type="Gene3D" id="1.20.1740.10">
    <property type="entry name" value="Amino acid/polyamine transporter I"/>
    <property type="match status" value="1"/>
</dbReference>
<dbReference type="OrthoDB" id="4568421at2"/>
<accession>A0A6P2C5A1</accession>
<proteinExistence type="predicted"/>
<feature type="transmembrane region" description="Helical" evidence="6">
    <location>
        <begin position="141"/>
        <end position="159"/>
    </location>
</feature>
<feature type="transmembrane region" description="Helical" evidence="6">
    <location>
        <begin position="44"/>
        <end position="73"/>
    </location>
</feature>
<reference evidence="7 8" key="1">
    <citation type="submission" date="2018-11" db="EMBL/GenBank/DDBJ databases">
        <title>Trebonia kvetii gen.nov., sp.nov., a novel acidophilic actinobacterium, and proposal of the new actinobacterial family Treboniaceae fam. nov.</title>
        <authorList>
            <person name="Rapoport D."/>
            <person name="Sagova-Mareckova M."/>
            <person name="Sedlacek I."/>
            <person name="Provaznik J."/>
            <person name="Kralova S."/>
            <person name="Pavlinic D."/>
            <person name="Benes V."/>
            <person name="Kopecky J."/>
        </authorList>
    </citation>
    <scope>NUCLEOTIDE SEQUENCE [LARGE SCALE GENOMIC DNA]</scope>
    <source>
        <strain evidence="7 8">15Tr583</strain>
    </source>
</reference>
<name>A0A6P2C5A1_9ACTN</name>
<keyword evidence="4 6" id="KW-1133">Transmembrane helix</keyword>
<feature type="transmembrane region" description="Helical" evidence="6">
    <location>
        <begin position="345"/>
        <end position="365"/>
    </location>
</feature>